<dbReference type="PROSITE" id="PS00909">
    <property type="entry name" value="MR_MLE_2"/>
    <property type="match status" value="1"/>
</dbReference>
<dbReference type="Pfam" id="PF13378">
    <property type="entry name" value="MR_MLE_C"/>
    <property type="match status" value="1"/>
</dbReference>
<dbReference type="EMBL" id="JAFLNA010000007">
    <property type="protein sequence ID" value="MBO0131910.1"/>
    <property type="molecule type" value="Genomic_DNA"/>
</dbReference>
<dbReference type="RefSeq" id="WP_207134438.1">
    <property type="nucleotide sequence ID" value="NZ_JAFLNA010000007.1"/>
</dbReference>
<evidence type="ECO:0000259" key="4">
    <source>
        <dbReference type="SMART" id="SM00922"/>
    </source>
</evidence>
<evidence type="ECO:0000313" key="5">
    <source>
        <dbReference type="EMBL" id="MBO0131910.1"/>
    </source>
</evidence>
<dbReference type="SUPFAM" id="SSF54826">
    <property type="entry name" value="Enolase N-terminal domain-like"/>
    <property type="match status" value="1"/>
</dbReference>
<comment type="caution">
    <text evidence="5">The sequence shown here is derived from an EMBL/GenBank/DDBJ whole genome shotgun (WGS) entry which is preliminary data.</text>
</comment>
<dbReference type="Gene3D" id="3.30.390.10">
    <property type="entry name" value="Enolase-like, N-terminal domain"/>
    <property type="match status" value="1"/>
</dbReference>
<dbReference type="InterPro" id="IPR018110">
    <property type="entry name" value="Mandel_Rmase/mucon_lact_enz_CS"/>
</dbReference>
<gene>
    <name evidence="5" type="ORF">JZX89_14265</name>
</gene>
<dbReference type="InterPro" id="IPR013341">
    <property type="entry name" value="Mandelate_racemase_N_dom"/>
</dbReference>
<dbReference type="SMART" id="SM00922">
    <property type="entry name" value="MR_MLE"/>
    <property type="match status" value="1"/>
</dbReference>
<evidence type="ECO:0000256" key="2">
    <source>
        <dbReference type="ARBA" id="ARBA00022723"/>
    </source>
</evidence>
<dbReference type="PROSITE" id="PS00908">
    <property type="entry name" value="MR_MLE_1"/>
    <property type="match status" value="1"/>
</dbReference>
<accession>A0ABS3EIW8</accession>
<evidence type="ECO:0000256" key="1">
    <source>
        <dbReference type="ARBA" id="ARBA00001946"/>
    </source>
</evidence>
<keyword evidence="6" id="KW-1185">Reference proteome</keyword>
<dbReference type="Gene3D" id="3.20.20.120">
    <property type="entry name" value="Enolase-like C-terminal domain"/>
    <property type="match status" value="1"/>
</dbReference>
<feature type="domain" description="Mandelate racemase/muconate lactonizing enzyme C-terminal" evidence="4">
    <location>
        <begin position="141"/>
        <end position="237"/>
    </location>
</feature>
<dbReference type="SFLD" id="SFLDS00001">
    <property type="entry name" value="Enolase"/>
    <property type="match status" value="1"/>
</dbReference>
<proteinExistence type="predicted"/>
<dbReference type="SUPFAM" id="SSF51604">
    <property type="entry name" value="Enolase C-terminal domain-like"/>
    <property type="match status" value="1"/>
</dbReference>
<dbReference type="InterPro" id="IPR029065">
    <property type="entry name" value="Enolase_C-like"/>
</dbReference>
<dbReference type="InterPro" id="IPR013342">
    <property type="entry name" value="Mandelate_racemase_C"/>
</dbReference>
<keyword evidence="2" id="KW-0479">Metal-binding</keyword>
<dbReference type="Pfam" id="PF02746">
    <property type="entry name" value="MR_MLE_N"/>
    <property type="match status" value="1"/>
</dbReference>
<dbReference type="InterPro" id="IPR036849">
    <property type="entry name" value="Enolase-like_C_sf"/>
</dbReference>
<reference evidence="5 6" key="1">
    <citation type="submission" date="2021-03" db="EMBL/GenBank/DDBJ databases">
        <title>Whole genome sequence of Agrobacterium sp. strain Rnr.</title>
        <authorList>
            <person name="Mafakheri H."/>
            <person name="Taghavi S.M."/>
            <person name="Nemanja K."/>
            <person name="Osdaghi E."/>
        </authorList>
    </citation>
    <scope>NUCLEOTIDE SEQUENCE [LARGE SCALE GENOMIC DNA]</scope>
    <source>
        <strain evidence="5 6">Rnr</strain>
    </source>
</reference>
<dbReference type="CDD" id="cd03316">
    <property type="entry name" value="MR_like"/>
    <property type="match status" value="1"/>
</dbReference>
<organism evidence="5 6">
    <name type="scientific">Agrobacterium burrii</name>
    <dbReference type="NCBI Taxonomy" id="2815339"/>
    <lineage>
        <taxon>Bacteria</taxon>
        <taxon>Pseudomonadati</taxon>
        <taxon>Pseudomonadota</taxon>
        <taxon>Alphaproteobacteria</taxon>
        <taxon>Hyphomicrobiales</taxon>
        <taxon>Rhizobiaceae</taxon>
        <taxon>Rhizobium/Agrobacterium group</taxon>
        <taxon>Agrobacterium</taxon>
        <taxon>Agrobacterium tumefaciens complex</taxon>
    </lineage>
</organism>
<dbReference type="Proteomes" id="UP000664699">
    <property type="component" value="Unassembled WGS sequence"/>
</dbReference>
<dbReference type="PANTHER" id="PTHR13794">
    <property type="entry name" value="ENOLASE SUPERFAMILY, MANDELATE RACEMASE"/>
    <property type="match status" value="1"/>
</dbReference>
<protein>
    <submittedName>
        <fullName evidence="5">Mandelate racemase/muconate lactonizing enzyme family protein</fullName>
    </submittedName>
</protein>
<evidence type="ECO:0000313" key="6">
    <source>
        <dbReference type="Proteomes" id="UP000664699"/>
    </source>
</evidence>
<keyword evidence="3" id="KW-0460">Magnesium</keyword>
<dbReference type="SFLD" id="SFLDG00179">
    <property type="entry name" value="mandelate_racemase"/>
    <property type="match status" value="1"/>
</dbReference>
<comment type="cofactor">
    <cofactor evidence="1">
        <name>Mg(2+)</name>
        <dbReference type="ChEBI" id="CHEBI:18420"/>
    </cofactor>
</comment>
<name>A0ABS3EIW8_9HYPH</name>
<dbReference type="PANTHER" id="PTHR13794:SF58">
    <property type="entry name" value="MITOCHONDRIAL ENOLASE SUPERFAMILY MEMBER 1"/>
    <property type="match status" value="1"/>
</dbReference>
<sequence>MNITHVKLHLLSAPLSEPIGNALMFFASRDTLLVEIVAESVSGWGEAWASPAAAAKLIESNLAGCVLGQNPSHIGRLWQQMREAAGGDAGMAAVAAMDMALHDLMARLYGVPLSTLLGGALRDTVAAYASGPFFKPEGHPYRDFKREIDGYVTQGFQAFKLRSGFNPVDDAAAAISARQQIGKTAALMIDFNQSVTPRNAIATAIRMEEADLLWIEEPASPQDLHGYDLVAGHIKPAIAGGETFRSAAAFLPFLTRGSLDVLQPDIAICGGLTGVGRVAALGELFDRPVIPHVWGSTINFHAALHLTATLSPHRAGPAQAFPYLEYDVGPNPLLELAGRPALNGDGSVTVPTGPGLGIEIDPKLIARITVARQDLHK</sequence>
<evidence type="ECO:0000256" key="3">
    <source>
        <dbReference type="ARBA" id="ARBA00022842"/>
    </source>
</evidence>
<dbReference type="InterPro" id="IPR029017">
    <property type="entry name" value="Enolase-like_N"/>
</dbReference>
<dbReference type="InterPro" id="IPR046945">
    <property type="entry name" value="RHMD-like"/>
</dbReference>